<name>A0A8X7V886_BRACI</name>
<feature type="compositionally biased region" description="Basic and acidic residues" evidence="1">
    <location>
        <begin position="114"/>
        <end position="126"/>
    </location>
</feature>
<dbReference type="Proteomes" id="UP000886595">
    <property type="component" value="Unassembled WGS sequence"/>
</dbReference>
<comment type="caution">
    <text evidence="2">The sequence shown here is derived from an EMBL/GenBank/DDBJ whole genome shotgun (WGS) entry which is preliminary data.</text>
</comment>
<gene>
    <name evidence="2" type="ORF">Bca52824_033167</name>
</gene>
<keyword evidence="3" id="KW-1185">Reference proteome</keyword>
<sequence>MVFEHPNSAAYPDDFFRSVRAVAALRVHRWADITVEKICGLADRVARKDWSSDLPSIPPSGTKRLSIFPRTIQKIINQAREMDAFLDLSAVIAAQLGLPDTVPLRSTTGTIGEEQSRPTCRLDRPSDLVAEQPEADSRKEAPDHDPQIHEKDVVPATVENDVTVHVLSDNSPLSQRDQSIEERDPGHIGANPSGGQTESQFAGERTGETSENVDEGASATTGGTRISPTAEGRQDCESSVRASELSDLNDHSSAPGN</sequence>
<feature type="compositionally biased region" description="Polar residues" evidence="1">
    <location>
        <begin position="168"/>
        <end position="177"/>
    </location>
</feature>
<dbReference type="EMBL" id="JAAMPC010000007">
    <property type="protein sequence ID" value="KAG2304516.1"/>
    <property type="molecule type" value="Genomic_DNA"/>
</dbReference>
<evidence type="ECO:0000313" key="3">
    <source>
        <dbReference type="Proteomes" id="UP000886595"/>
    </source>
</evidence>
<proteinExistence type="predicted"/>
<reference evidence="2 3" key="1">
    <citation type="submission" date="2020-02" db="EMBL/GenBank/DDBJ databases">
        <authorList>
            <person name="Ma Q."/>
            <person name="Huang Y."/>
            <person name="Song X."/>
            <person name="Pei D."/>
        </authorList>
    </citation>
    <scope>NUCLEOTIDE SEQUENCE [LARGE SCALE GENOMIC DNA]</scope>
    <source>
        <strain evidence="2">Sxm20200214</strain>
        <tissue evidence="2">Leaf</tissue>
    </source>
</reference>
<dbReference type="AlphaFoldDB" id="A0A8X7V886"/>
<organism evidence="2 3">
    <name type="scientific">Brassica carinata</name>
    <name type="common">Ethiopian mustard</name>
    <name type="synonym">Abyssinian cabbage</name>
    <dbReference type="NCBI Taxonomy" id="52824"/>
    <lineage>
        <taxon>Eukaryota</taxon>
        <taxon>Viridiplantae</taxon>
        <taxon>Streptophyta</taxon>
        <taxon>Embryophyta</taxon>
        <taxon>Tracheophyta</taxon>
        <taxon>Spermatophyta</taxon>
        <taxon>Magnoliopsida</taxon>
        <taxon>eudicotyledons</taxon>
        <taxon>Gunneridae</taxon>
        <taxon>Pentapetalae</taxon>
        <taxon>rosids</taxon>
        <taxon>malvids</taxon>
        <taxon>Brassicales</taxon>
        <taxon>Brassicaceae</taxon>
        <taxon>Brassiceae</taxon>
        <taxon>Brassica</taxon>
    </lineage>
</organism>
<evidence type="ECO:0000313" key="2">
    <source>
        <dbReference type="EMBL" id="KAG2304516.1"/>
    </source>
</evidence>
<accession>A0A8X7V886</accession>
<evidence type="ECO:0000256" key="1">
    <source>
        <dbReference type="SAM" id="MobiDB-lite"/>
    </source>
</evidence>
<feature type="region of interest" description="Disordered" evidence="1">
    <location>
        <begin position="166"/>
        <end position="257"/>
    </location>
</feature>
<feature type="compositionally biased region" description="Basic and acidic residues" evidence="1">
    <location>
        <begin position="135"/>
        <end position="148"/>
    </location>
</feature>
<feature type="region of interest" description="Disordered" evidence="1">
    <location>
        <begin position="102"/>
        <end position="148"/>
    </location>
</feature>
<feature type="compositionally biased region" description="Polar residues" evidence="1">
    <location>
        <begin position="218"/>
        <end position="227"/>
    </location>
</feature>
<protein>
    <submittedName>
        <fullName evidence="2">Uncharacterized protein</fullName>
    </submittedName>
</protein>